<evidence type="ECO:0000313" key="1">
    <source>
        <dbReference type="EMBL" id="CBI01906.1"/>
    </source>
</evidence>
<gene>
    <name evidence="1" type="ORF">CARN4_2101</name>
</gene>
<proteinExistence type="predicted"/>
<evidence type="ECO:0008006" key="2">
    <source>
        <dbReference type="Google" id="ProtNLM"/>
    </source>
</evidence>
<dbReference type="PROSITE" id="PS51257">
    <property type="entry name" value="PROKAR_LIPOPROTEIN"/>
    <property type="match status" value="1"/>
</dbReference>
<dbReference type="AlphaFoldDB" id="E6Q4I4"/>
<sequence>MSINVRLRRRPLIATIAAGMLLILSGCANPNAPSNANFSKGLARYLGKGSNGRICDTMSHGFPFDVFTVGSHFQYYNSESGNNVRIAEPTILHLHQLVFAHLASMANTRAPAEDTNGDTSLFPAVRYDLTALGRHLIYPGDATHNADICFANLIVSKVVSFTIPGQEHGQTVSTVRWRASAIPDANVAPLFKSGKLPFLQHLAERQSTISRTGKFVLTSLGWEYVSST</sequence>
<accession>E6Q4I4</accession>
<protein>
    <recommendedName>
        <fullName evidence="2">Lipoprotein</fullName>
    </recommendedName>
</protein>
<organism evidence="1">
    <name type="scientific">mine drainage metagenome</name>
    <dbReference type="NCBI Taxonomy" id="410659"/>
    <lineage>
        <taxon>unclassified sequences</taxon>
        <taxon>metagenomes</taxon>
        <taxon>ecological metagenomes</taxon>
    </lineage>
</organism>
<comment type="caution">
    <text evidence="1">The sequence shown here is derived from an EMBL/GenBank/DDBJ whole genome shotgun (WGS) entry which is preliminary data.</text>
</comment>
<dbReference type="EMBL" id="CABO01000028">
    <property type="protein sequence ID" value="CBI01906.1"/>
    <property type="molecule type" value="Genomic_DNA"/>
</dbReference>
<reference evidence="1" key="1">
    <citation type="submission" date="2009-10" db="EMBL/GenBank/DDBJ databases">
        <title>Diversity of trophic interactions inside an arsenic-rich microbial ecosystem.</title>
        <authorList>
            <person name="Bertin P.N."/>
            <person name="Heinrich-Salmeron A."/>
            <person name="Pelletier E."/>
            <person name="Goulhen-Chollet F."/>
            <person name="Arsene-Ploetze F."/>
            <person name="Gallien S."/>
            <person name="Calteau A."/>
            <person name="Vallenet D."/>
            <person name="Casiot C."/>
            <person name="Chane-Woon-Ming B."/>
            <person name="Giloteaux L."/>
            <person name="Barakat M."/>
            <person name="Bonnefoy V."/>
            <person name="Bruneel O."/>
            <person name="Chandler M."/>
            <person name="Cleiss J."/>
            <person name="Duran R."/>
            <person name="Elbaz-Poulichet F."/>
            <person name="Fonknechten N."/>
            <person name="Lauga B."/>
            <person name="Mornico D."/>
            <person name="Ortet P."/>
            <person name="Schaeffer C."/>
            <person name="Siguier P."/>
            <person name="Alexander Thil Smith A."/>
            <person name="Van Dorsselaer A."/>
            <person name="Weissenbach J."/>
            <person name="Medigue C."/>
            <person name="Le Paslier D."/>
        </authorList>
    </citation>
    <scope>NUCLEOTIDE SEQUENCE</scope>
</reference>
<name>E6Q4I4_9ZZZZ</name>